<evidence type="ECO:0000313" key="2">
    <source>
        <dbReference type="Proteomes" id="UP000244930"/>
    </source>
</evidence>
<name>A0A2U8GUC9_9RHOO</name>
<reference evidence="1 2" key="1">
    <citation type="submission" date="2017-06" db="EMBL/GenBank/DDBJ databases">
        <title>Azoarcus.</title>
        <authorList>
            <person name="Woo J.-H."/>
            <person name="Kim H.-S."/>
        </authorList>
    </citation>
    <scope>NUCLEOTIDE SEQUENCE [LARGE SCALE GENOMIC DNA]</scope>
    <source>
        <strain evidence="1 2">TSPY31</strain>
    </source>
</reference>
<dbReference type="KEGG" id="acom:CEW83_13195"/>
<sequence>MPAASTMQDTSANAYPKLRSHLFDDSGGLGYHLRALRHRRTLWAPFIAQVADWLNAWQAPTAHLVIIGPSGGYTLDQTFLQRFARITVLEPDPLARLILRRRFSGLRIEHGELDCLSGREGPSWLSRLYPGASLLFANVLGQSPALTEDARWTENLRTALQAHHWASWHDVLSAATPPLADTDRPLEPAADITTLATRCWRWPTQVCDHDSFGLAGHQDGLALWQLGSAQWQIVEWGIHAP</sequence>
<evidence type="ECO:0000313" key="1">
    <source>
        <dbReference type="EMBL" id="AWI76055.1"/>
    </source>
</evidence>
<dbReference type="Proteomes" id="UP000244930">
    <property type="component" value="Chromosome"/>
</dbReference>
<keyword evidence="2" id="KW-1185">Reference proteome</keyword>
<dbReference type="AlphaFoldDB" id="A0A2U8GUC9"/>
<proteinExistence type="predicted"/>
<gene>
    <name evidence="1" type="ORF">CEW83_13195</name>
</gene>
<accession>A0A2U8GUC9</accession>
<organism evidence="1 2">
    <name type="scientific">Parazoarcus communis</name>
    <dbReference type="NCBI Taxonomy" id="41977"/>
    <lineage>
        <taxon>Bacteria</taxon>
        <taxon>Pseudomonadati</taxon>
        <taxon>Pseudomonadota</taxon>
        <taxon>Betaproteobacteria</taxon>
        <taxon>Rhodocyclales</taxon>
        <taxon>Zoogloeaceae</taxon>
        <taxon>Parazoarcus</taxon>
    </lineage>
</organism>
<dbReference type="EMBL" id="CP022187">
    <property type="protein sequence ID" value="AWI76055.1"/>
    <property type="molecule type" value="Genomic_DNA"/>
</dbReference>
<protein>
    <submittedName>
        <fullName evidence="1">Uncharacterized protein</fullName>
    </submittedName>
</protein>